<evidence type="ECO:0000313" key="3">
    <source>
        <dbReference type="Proteomes" id="UP000324800"/>
    </source>
</evidence>
<sequence length="579" mass="63802">MLKLFVFLLAYSVLAIEYQKGEKITFEYSTQIDTVGTQQNAGRNGIQESSNTNRWQINATANFNVLIKSSKGSYLSMQLSNILMKVGSGAESEDLQSGPEIDQNFSEPIYFTHLTDGTIIDTAASDLDEESTVSIKIGVLNSLRTNEVSSSTPSQQYSALVIDPHGYHTEKFKSEKSGGQTLVTSSYSQDDFKSFADSSIDPRDMKLKVSNNRVIDKEHIVKSESKQDIQFNKDYGTSNVVNGPDDIDSFASVFLSATGSHRLSQTKSGKMSNEEIKSFNYKSPQDFLKKNPQYKLVKQLQKETYLNILKLKAKENKIKAMNEKKRKNIVNAAVPNGASCPYDLTACQAYNKSWQIGGSNFGVRLTANAAVGMMKGCNLDTQRSYYMGAEVLLEGMVLGHTETAADAYAEYGLISGSASRNKIHVELFKKCGLEWSFGFTIVVVVLPITFNAGVRLTLGADTELAVCPYQLSFKTSFVPSATVSAFGGAHASIAIAKAGVEVEGSIVERLDPNVYINGSTCSLGYSIVSYTDPLTARLYGWYQTRKLTLGWGSKHEVTFWKTSLPTVTQVIDKREWRVV</sequence>
<dbReference type="AlphaFoldDB" id="A0A5J4WUK6"/>
<dbReference type="Proteomes" id="UP000324800">
    <property type="component" value="Unassembled WGS sequence"/>
</dbReference>
<name>A0A5J4WUK6_9EUKA</name>
<dbReference type="EMBL" id="SNRW01001090">
    <property type="protein sequence ID" value="KAA6397849.1"/>
    <property type="molecule type" value="Genomic_DNA"/>
</dbReference>
<feature type="signal peptide" evidence="1">
    <location>
        <begin position="1"/>
        <end position="15"/>
    </location>
</feature>
<evidence type="ECO:0000256" key="1">
    <source>
        <dbReference type="SAM" id="SignalP"/>
    </source>
</evidence>
<reference evidence="2 3" key="1">
    <citation type="submission" date="2019-03" db="EMBL/GenBank/DDBJ databases">
        <title>Single cell metagenomics reveals metabolic interactions within the superorganism composed of flagellate Streblomastix strix and complex community of Bacteroidetes bacteria on its surface.</title>
        <authorList>
            <person name="Treitli S.C."/>
            <person name="Kolisko M."/>
            <person name="Husnik F."/>
            <person name="Keeling P."/>
            <person name="Hampl V."/>
        </authorList>
    </citation>
    <scope>NUCLEOTIDE SEQUENCE [LARGE SCALE GENOMIC DNA]</scope>
    <source>
        <strain evidence="2">ST1C</strain>
    </source>
</reference>
<gene>
    <name evidence="2" type="ORF">EZS28_006622</name>
</gene>
<evidence type="ECO:0000313" key="2">
    <source>
        <dbReference type="EMBL" id="KAA6397849.1"/>
    </source>
</evidence>
<protein>
    <submittedName>
        <fullName evidence="2">Uncharacterized protein</fullName>
    </submittedName>
</protein>
<accession>A0A5J4WUK6</accession>
<comment type="caution">
    <text evidence="2">The sequence shown here is derived from an EMBL/GenBank/DDBJ whole genome shotgun (WGS) entry which is preliminary data.</text>
</comment>
<keyword evidence="1" id="KW-0732">Signal</keyword>
<feature type="chain" id="PRO_5023927526" evidence="1">
    <location>
        <begin position="16"/>
        <end position="579"/>
    </location>
</feature>
<proteinExistence type="predicted"/>
<organism evidence="2 3">
    <name type="scientific">Streblomastix strix</name>
    <dbReference type="NCBI Taxonomy" id="222440"/>
    <lineage>
        <taxon>Eukaryota</taxon>
        <taxon>Metamonada</taxon>
        <taxon>Preaxostyla</taxon>
        <taxon>Oxymonadida</taxon>
        <taxon>Streblomastigidae</taxon>
        <taxon>Streblomastix</taxon>
    </lineage>
</organism>
<dbReference type="OrthoDB" id="10572220at2759"/>